<accession>A0A1N7PL88</accession>
<dbReference type="Pfam" id="PF23571">
    <property type="entry name" value="GH3_M"/>
    <property type="match status" value="1"/>
</dbReference>
<dbReference type="PANTHER" id="PTHR31901">
    <property type="entry name" value="GH3 DOMAIN-CONTAINING PROTEIN"/>
    <property type="match status" value="1"/>
</dbReference>
<dbReference type="Pfam" id="PF23572">
    <property type="entry name" value="GH3_C"/>
    <property type="match status" value="1"/>
</dbReference>
<dbReference type="InterPro" id="IPR004993">
    <property type="entry name" value="GH3"/>
</dbReference>
<protein>
    <submittedName>
        <fullName evidence="3">GH3 auxin-responsive promoter</fullName>
    </submittedName>
</protein>
<dbReference type="STRING" id="484498.SAMN05421686_11066"/>
<dbReference type="RefSeq" id="WP_076517348.1">
    <property type="nucleotide sequence ID" value="NZ_FTOH01000010.1"/>
</dbReference>
<dbReference type="PANTHER" id="PTHR31901:SF9">
    <property type="entry name" value="GH3 DOMAIN-CONTAINING PROTEIN"/>
    <property type="match status" value="1"/>
</dbReference>
<proteinExistence type="predicted"/>
<feature type="domain" description="GH3 C-terminal" evidence="2">
    <location>
        <begin position="425"/>
        <end position="529"/>
    </location>
</feature>
<dbReference type="InterPro" id="IPR055377">
    <property type="entry name" value="GH3_M"/>
</dbReference>
<evidence type="ECO:0000313" key="4">
    <source>
        <dbReference type="Proteomes" id="UP000185639"/>
    </source>
</evidence>
<keyword evidence="4" id="KW-1185">Reference proteome</keyword>
<name>A0A1N7PL88_9GAMM</name>
<organism evidence="3 4">
    <name type="scientific">Thalassolituus maritimus</name>
    <dbReference type="NCBI Taxonomy" id="484498"/>
    <lineage>
        <taxon>Bacteria</taxon>
        <taxon>Pseudomonadati</taxon>
        <taxon>Pseudomonadota</taxon>
        <taxon>Gammaproteobacteria</taxon>
        <taxon>Oceanospirillales</taxon>
        <taxon>Oceanospirillaceae</taxon>
        <taxon>Thalassolituus</taxon>
    </lineage>
</organism>
<evidence type="ECO:0000313" key="3">
    <source>
        <dbReference type="EMBL" id="SIT11413.1"/>
    </source>
</evidence>
<dbReference type="Proteomes" id="UP000185639">
    <property type="component" value="Unassembled WGS sequence"/>
</dbReference>
<dbReference type="GO" id="GO:0005737">
    <property type="term" value="C:cytoplasm"/>
    <property type="evidence" value="ECO:0007669"/>
    <property type="project" value="TreeGrafter"/>
</dbReference>
<dbReference type="InterPro" id="IPR055378">
    <property type="entry name" value="GH3_C"/>
</dbReference>
<reference evidence="4" key="1">
    <citation type="submission" date="2017-01" db="EMBL/GenBank/DDBJ databases">
        <authorList>
            <person name="Varghese N."/>
            <person name="Submissions S."/>
        </authorList>
    </citation>
    <scope>NUCLEOTIDE SEQUENCE [LARGE SCALE GENOMIC DNA]</scope>
    <source>
        <strain evidence="4">DSM 24913</strain>
    </source>
</reference>
<sequence>MSALKNLTTSLLHFASATLTRKGARKFIDASYDVESVQRSILSDTLNMVVGAESAVKHGLRKDMTVEEFRQQVPITDYNYWHDMIVEQQKSGKPMLTTSSCDRYQPTSGSTSKIKWIPYTRPFLDQADEAISPWMSDLYANFPGIKKGRHYWSLSWVPSDLRDQVSESINDDMQLLPWWKRLFMAGTMAVPEGVSLAESSDESFFATSCYLVACTDLSFMSVWSPTFAMSLLQVMQEHREKIAEVLETGRWVAPFDSLKNIEPPKNEAAAAYMRKWDGEITPAFTKAIWPNLALISSWDTSSSKGWAEKLQAIFPHSGFQGKGLFATEGVVTFPMGDEYPLAFTSHFYEFEDLDTNEILCSWELKKDMRVRPIITTGNGLLRYQTKDMLLVTDFINQCPCLRFISRIDGVDMVGEKLSPDAAVKLIDHFSGNMGLSPVTLVAIPQSDLRAKPVYGLLCSGSSDAIAARNTLGAQLEEQLNQHFHYKLARELGQLGHAEMLIVPDAMEVYTEHKIAGGMVAGNIKIEPLALWQNDQMPGAVSDILRNSKPAEAAA</sequence>
<dbReference type="GO" id="GO:0016881">
    <property type="term" value="F:acid-amino acid ligase activity"/>
    <property type="evidence" value="ECO:0007669"/>
    <property type="project" value="TreeGrafter"/>
</dbReference>
<evidence type="ECO:0000259" key="1">
    <source>
        <dbReference type="Pfam" id="PF23571"/>
    </source>
</evidence>
<gene>
    <name evidence="3" type="ORF">SAMN05421686_11066</name>
</gene>
<evidence type="ECO:0000259" key="2">
    <source>
        <dbReference type="Pfam" id="PF23572"/>
    </source>
</evidence>
<dbReference type="EMBL" id="FTOH01000010">
    <property type="protein sequence ID" value="SIT11413.1"/>
    <property type="molecule type" value="Genomic_DNA"/>
</dbReference>
<feature type="domain" description="GH3 middle" evidence="1">
    <location>
        <begin position="340"/>
        <end position="406"/>
    </location>
</feature>
<dbReference type="AlphaFoldDB" id="A0A1N7PL88"/>
<dbReference type="Pfam" id="PF03321">
    <property type="entry name" value="GH3"/>
    <property type="match status" value="1"/>
</dbReference>
<dbReference type="OrthoDB" id="9807441at2"/>